<comment type="caution">
    <text evidence="1">The sequence shown here is derived from an EMBL/GenBank/DDBJ whole genome shotgun (WGS) entry which is preliminary data.</text>
</comment>
<dbReference type="EMBL" id="BTGU01000032">
    <property type="protein sequence ID" value="GMN50066.1"/>
    <property type="molecule type" value="Genomic_DNA"/>
</dbReference>
<evidence type="ECO:0000313" key="1">
    <source>
        <dbReference type="EMBL" id="GMN50066.1"/>
    </source>
</evidence>
<keyword evidence="2" id="KW-1185">Reference proteome</keyword>
<reference evidence="1" key="1">
    <citation type="submission" date="2023-07" db="EMBL/GenBank/DDBJ databases">
        <title>draft genome sequence of fig (Ficus carica).</title>
        <authorList>
            <person name="Takahashi T."/>
            <person name="Nishimura K."/>
        </authorList>
    </citation>
    <scope>NUCLEOTIDE SEQUENCE</scope>
</reference>
<protein>
    <submittedName>
        <fullName evidence="1">Uncharacterized protein</fullName>
    </submittedName>
</protein>
<proteinExistence type="predicted"/>
<gene>
    <name evidence="1" type="ORF">TIFTF001_019227</name>
</gene>
<sequence length="78" mass="7876">MPRSPPSPNADTPSKRLPDLALWEGAGRGALLALGWGVAWAQAQGDGGGLARRPGRVANGRGVSPMAGEGISVLAISF</sequence>
<organism evidence="1 2">
    <name type="scientific">Ficus carica</name>
    <name type="common">Common fig</name>
    <dbReference type="NCBI Taxonomy" id="3494"/>
    <lineage>
        <taxon>Eukaryota</taxon>
        <taxon>Viridiplantae</taxon>
        <taxon>Streptophyta</taxon>
        <taxon>Embryophyta</taxon>
        <taxon>Tracheophyta</taxon>
        <taxon>Spermatophyta</taxon>
        <taxon>Magnoliopsida</taxon>
        <taxon>eudicotyledons</taxon>
        <taxon>Gunneridae</taxon>
        <taxon>Pentapetalae</taxon>
        <taxon>rosids</taxon>
        <taxon>fabids</taxon>
        <taxon>Rosales</taxon>
        <taxon>Moraceae</taxon>
        <taxon>Ficeae</taxon>
        <taxon>Ficus</taxon>
    </lineage>
</organism>
<name>A0AA88DBK2_FICCA</name>
<evidence type="ECO:0000313" key="2">
    <source>
        <dbReference type="Proteomes" id="UP001187192"/>
    </source>
</evidence>
<dbReference type="Proteomes" id="UP001187192">
    <property type="component" value="Unassembled WGS sequence"/>
</dbReference>
<dbReference type="AlphaFoldDB" id="A0AA88DBK2"/>
<accession>A0AA88DBK2</accession>